<proteinExistence type="predicted"/>
<dbReference type="CDD" id="cd00067">
    <property type="entry name" value="GAL4"/>
    <property type="match status" value="1"/>
</dbReference>
<name>A0A0D1ZCG4_9EURO</name>
<feature type="domain" description="Zn(2)-C6 fungal-type" evidence="7">
    <location>
        <begin position="22"/>
        <end position="50"/>
    </location>
</feature>
<dbReference type="EMBL" id="KN846951">
    <property type="protein sequence ID" value="KIV84453.1"/>
    <property type="molecule type" value="Genomic_DNA"/>
</dbReference>
<dbReference type="HOGENOM" id="CLU_011409_12_1_1"/>
<reference evidence="8 9" key="1">
    <citation type="submission" date="2015-01" db="EMBL/GenBank/DDBJ databases">
        <title>The Genome Sequence of Exophiala sideris CBS121828.</title>
        <authorList>
            <consortium name="The Broad Institute Genomics Platform"/>
            <person name="Cuomo C."/>
            <person name="de Hoog S."/>
            <person name="Gorbushina A."/>
            <person name="Stielow B."/>
            <person name="Teixiera M."/>
            <person name="Abouelleil A."/>
            <person name="Chapman S.B."/>
            <person name="Priest M."/>
            <person name="Young S.K."/>
            <person name="Wortman J."/>
            <person name="Nusbaum C."/>
            <person name="Birren B."/>
        </authorList>
    </citation>
    <scope>NUCLEOTIDE SEQUENCE [LARGE SCALE GENOMIC DNA]</scope>
    <source>
        <strain evidence="8 9">CBS 121828</strain>
    </source>
</reference>
<dbReference type="InterPro" id="IPR021858">
    <property type="entry name" value="Fun_TF"/>
</dbReference>
<dbReference type="PANTHER" id="PTHR36206">
    <property type="entry name" value="ASPERCRYPTIN BIOSYNTHESIS CLUSTER-SPECIFIC TRANSCRIPTION REGULATOR ATNN-RELATED"/>
    <property type="match status" value="1"/>
</dbReference>
<keyword evidence="3" id="KW-0805">Transcription regulation</keyword>
<evidence type="ECO:0000256" key="2">
    <source>
        <dbReference type="ARBA" id="ARBA00022833"/>
    </source>
</evidence>
<dbReference type="Pfam" id="PF11951">
    <property type="entry name" value="Fungal_trans_2"/>
    <property type="match status" value="1"/>
</dbReference>
<dbReference type="Proteomes" id="UP000053599">
    <property type="component" value="Unassembled WGS sequence"/>
</dbReference>
<organism evidence="8 9">
    <name type="scientific">Exophiala sideris</name>
    <dbReference type="NCBI Taxonomy" id="1016849"/>
    <lineage>
        <taxon>Eukaryota</taxon>
        <taxon>Fungi</taxon>
        <taxon>Dikarya</taxon>
        <taxon>Ascomycota</taxon>
        <taxon>Pezizomycotina</taxon>
        <taxon>Eurotiomycetes</taxon>
        <taxon>Chaetothyriomycetidae</taxon>
        <taxon>Chaetothyriales</taxon>
        <taxon>Herpotrichiellaceae</taxon>
        <taxon>Exophiala</taxon>
    </lineage>
</organism>
<dbReference type="GO" id="GO:0003677">
    <property type="term" value="F:DNA binding"/>
    <property type="evidence" value="ECO:0007669"/>
    <property type="project" value="UniProtKB-KW"/>
</dbReference>
<evidence type="ECO:0000259" key="7">
    <source>
        <dbReference type="PROSITE" id="PS50048"/>
    </source>
</evidence>
<evidence type="ECO:0000256" key="1">
    <source>
        <dbReference type="ARBA" id="ARBA00022723"/>
    </source>
</evidence>
<dbReference type="SUPFAM" id="SSF57701">
    <property type="entry name" value="Zn2/Cys6 DNA-binding domain"/>
    <property type="match status" value="1"/>
</dbReference>
<keyword evidence="1" id="KW-0479">Metal-binding</keyword>
<gene>
    <name evidence="8" type="ORF">PV11_00229</name>
</gene>
<dbReference type="GO" id="GO:0008270">
    <property type="term" value="F:zinc ion binding"/>
    <property type="evidence" value="ECO:0007669"/>
    <property type="project" value="InterPro"/>
</dbReference>
<dbReference type="Gene3D" id="4.10.240.10">
    <property type="entry name" value="Zn(2)-C6 fungal-type DNA-binding domain"/>
    <property type="match status" value="1"/>
</dbReference>
<keyword evidence="5" id="KW-0804">Transcription</keyword>
<sequence>MALHSHTLMRPRRAGHEKSRNGCLTCKIRRVKCDETRPSCRNCTSTGRKCEGPVVHQVQFIQDQPPRRASTPIWVPEISLLAAAHPYYERRAFDHFVKHTAPIFAGHVDASFWTDLVPRLAQSNDFVWDAVVSISCLFEHVPYENLVTRFDQNFPSQVTNKHHQQALKYYNRAITSVRRLADRDELSDSVATLSCILFASVEFQQRNVTTGTELVKDCCRMLTQGMSTGPSKRASQTSSALHEVVAPFILRKALLTATLGTFLPPEWHAHHKPKLAKGKPLAACPTLNEASIQLYTLLYQCFEVTRVADIVPDVGEDPGKDRFLALRTVLLETLTQWKLSFMTEQYQKAREEASWMCSYLLMYWTLCYISLAACAHANQTAFDEHRDHFGTMIHHAEIYLAHLNECSTELPPFQIEPGVLPVLYFCAMKCRDPVLRREALRLMRQAPKQDTLWAFIAPERVVERVIALEEREMNSTVPDDALDLPTKWPPEKCRFAHVSVLSRNAGGEQRLALRLDRFVFQADRTRRLVTEFAWLDQDMSP</sequence>
<dbReference type="SMART" id="SM00066">
    <property type="entry name" value="GAL4"/>
    <property type="match status" value="1"/>
</dbReference>
<keyword evidence="4" id="KW-0238">DNA-binding</keyword>
<evidence type="ECO:0000256" key="3">
    <source>
        <dbReference type="ARBA" id="ARBA00023015"/>
    </source>
</evidence>
<dbReference type="PANTHER" id="PTHR36206:SF14">
    <property type="entry name" value="ZN(2)-C6 FUNGAL-TYPE DOMAIN-CONTAINING PROTEIN-RELATED"/>
    <property type="match status" value="1"/>
</dbReference>
<keyword evidence="2" id="KW-0862">Zinc</keyword>
<accession>A0A0D1ZCG4</accession>
<dbReference type="InterPro" id="IPR001138">
    <property type="entry name" value="Zn2Cys6_DnaBD"/>
</dbReference>
<dbReference type="GO" id="GO:0000981">
    <property type="term" value="F:DNA-binding transcription factor activity, RNA polymerase II-specific"/>
    <property type="evidence" value="ECO:0007669"/>
    <property type="project" value="InterPro"/>
</dbReference>
<evidence type="ECO:0000313" key="8">
    <source>
        <dbReference type="EMBL" id="KIV84453.1"/>
    </source>
</evidence>
<keyword evidence="6" id="KW-0539">Nucleus</keyword>
<dbReference type="InterPro" id="IPR052360">
    <property type="entry name" value="Transcr_Regulatory_Proteins"/>
</dbReference>
<dbReference type="Pfam" id="PF00172">
    <property type="entry name" value="Zn_clus"/>
    <property type="match status" value="1"/>
</dbReference>
<dbReference type="OrthoDB" id="3145928at2759"/>
<protein>
    <recommendedName>
        <fullName evidence="7">Zn(2)-C6 fungal-type domain-containing protein</fullName>
    </recommendedName>
</protein>
<dbReference type="InterPro" id="IPR036864">
    <property type="entry name" value="Zn2-C6_fun-type_DNA-bd_sf"/>
</dbReference>
<evidence type="ECO:0000313" key="9">
    <source>
        <dbReference type="Proteomes" id="UP000053599"/>
    </source>
</evidence>
<evidence type="ECO:0000256" key="4">
    <source>
        <dbReference type="ARBA" id="ARBA00023125"/>
    </source>
</evidence>
<dbReference type="PROSITE" id="PS00463">
    <property type="entry name" value="ZN2_CY6_FUNGAL_1"/>
    <property type="match status" value="1"/>
</dbReference>
<evidence type="ECO:0000256" key="5">
    <source>
        <dbReference type="ARBA" id="ARBA00023163"/>
    </source>
</evidence>
<dbReference type="PROSITE" id="PS50048">
    <property type="entry name" value="ZN2_CY6_FUNGAL_2"/>
    <property type="match status" value="1"/>
</dbReference>
<dbReference type="AlphaFoldDB" id="A0A0D1ZCG4"/>
<evidence type="ECO:0000256" key="6">
    <source>
        <dbReference type="ARBA" id="ARBA00023242"/>
    </source>
</evidence>